<name>C4J2H3_MAIZE</name>
<proteinExistence type="evidence at transcript level"/>
<dbReference type="EMBL" id="BT085020">
    <property type="protein sequence ID" value="ACR35373.1"/>
    <property type="molecule type" value="mRNA"/>
</dbReference>
<accession>C4J2H3</accession>
<sequence length="177" mass="19128">MSTNIMSKMGFRQATILVSSCILVMVELVQQDLSTCMSDGQEAAAGAEIQAPWIVETKPRPRPVLEHAERRDVHEPHAVPLFPRADRQDLGVMVELHLTDISGQVLDSLHRLPLPAEKIVPLVHIHDAAAGACGKQRAIPRGAEREASQGTVICCLVDAFPCSKVPVVNMAISTAAQ</sequence>
<keyword evidence="1" id="KW-0732">Signal</keyword>
<evidence type="ECO:0000313" key="2">
    <source>
        <dbReference type="EMBL" id="ACR35373.1"/>
    </source>
</evidence>
<organism evidence="2">
    <name type="scientific">Zea mays</name>
    <name type="common">Maize</name>
    <dbReference type="NCBI Taxonomy" id="4577"/>
    <lineage>
        <taxon>Eukaryota</taxon>
        <taxon>Viridiplantae</taxon>
        <taxon>Streptophyta</taxon>
        <taxon>Embryophyta</taxon>
        <taxon>Tracheophyta</taxon>
        <taxon>Spermatophyta</taxon>
        <taxon>Magnoliopsida</taxon>
        <taxon>Liliopsida</taxon>
        <taxon>Poales</taxon>
        <taxon>Poaceae</taxon>
        <taxon>PACMAD clade</taxon>
        <taxon>Panicoideae</taxon>
        <taxon>Andropogonodae</taxon>
        <taxon>Andropogoneae</taxon>
        <taxon>Tripsacinae</taxon>
        <taxon>Zea</taxon>
    </lineage>
</organism>
<reference evidence="2" key="1">
    <citation type="journal article" date="2009" name="PLoS Genet.">
        <title>Sequencing, mapping, and analysis of 27,455 maize full-length cDNAs.</title>
        <authorList>
            <person name="Soderlund C."/>
            <person name="Descour A."/>
            <person name="Kudrna D."/>
            <person name="Bomhoff M."/>
            <person name="Boyd L."/>
            <person name="Currie J."/>
            <person name="Angelova A."/>
            <person name="Collura K."/>
            <person name="Wissotski M."/>
            <person name="Ashley E."/>
            <person name="Morrow D."/>
            <person name="Fernandes J."/>
            <person name="Walbot V."/>
            <person name="Yu Y."/>
        </authorList>
    </citation>
    <scope>NUCLEOTIDE SEQUENCE</scope>
    <source>
        <strain evidence="2">B73</strain>
    </source>
</reference>
<evidence type="ECO:0000256" key="1">
    <source>
        <dbReference type="SAM" id="SignalP"/>
    </source>
</evidence>
<reference evidence="2" key="2">
    <citation type="submission" date="2012-06" db="EMBL/GenBank/DDBJ databases">
        <authorList>
            <person name="Yu Y."/>
            <person name="Currie J."/>
            <person name="Lomeli R."/>
            <person name="Angelova A."/>
            <person name="Collura K."/>
            <person name="Wissotski M."/>
            <person name="Campos D."/>
            <person name="Kudrna D."/>
            <person name="Golser W."/>
            <person name="Ashely E."/>
            <person name="Descour A."/>
            <person name="Fernandes J."/>
            <person name="Soderlund C."/>
            <person name="Walbot V."/>
        </authorList>
    </citation>
    <scope>NUCLEOTIDE SEQUENCE</scope>
    <source>
        <strain evidence="2">B73</strain>
    </source>
</reference>
<protein>
    <submittedName>
        <fullName evidence="2">Uncharacterized protein</fullName>
    </submittedName>
</protein>
<feature type="chain" id="PRO_5002937491" evidence="1">
    <location>
        <begin position="32"/>
        <end position="177"/>
    </location>
</feature>
<dbReference type="AlphaFoldDB" id="C4J2H3"/>
<feature type="signal peptide" evidence="1">
    <location>
        <begin position="1"/>
        <end position="31"/>
    </location>
</feature>